<evidence type="ECO:0000256" key="5">
    <source>
        <dbReference type="ARBA" id="ARBA00022801"/>
    </source>
</evidence>
<sequence>MDRIEALLARMTLDEKVGQLNLVTAGQTVTGPQGSSDVTASIRAGNVGGVLNIWGRAAIAEMQKCAVEETRLGVPLFFALDVLHGHKTIFPIPLAEACAFDPSLWERTARAAAREASGDGIDLTFAPMLDVTRDPRWGRIAEGPGEDPFVAMKFAEAKVRGFQGADLGNAMAIAATAKHFCGGGAATAGRDYAPVDISERTLREVYLPPFKAAVAAGCAAIMPAFNSVAGIPMTAATKLLRDYVRGELGFQGVVVSDYTAIPELIEHGVAADVVEAAALALRAGVDMDMVSGAFLRLPEALARGLVSIADIDASARRVLALKQKLGLLDDPYRRVSISAVPQFDTENLALEAARRAIVLLTNDETLPLSPRAKRIAVIGPLAETRSEMLGPWAAAGDPEKGVTILDGLRALLRDCDIMHESGGGIDHADSVAIHAACMLCEQAELIVLCVGEASWMSGEAASRASLDLPGRQRELAERVLSIGKPVVVILCSGRPLTAPWLVERAQAVLATWFLGHMAGTAIADVLTGRFNPAGRLAVTWPRDVGQIPISYSERSSGRPFDSSNPFTCRYLDLSSEPLFPFGHGLSYAHVVLCNLRVEPRTFRLEDAVRICVDARNEGDVAAESTIFLFVRDRVATVARPALELKNWSKVLLDAKETKTVALTLSTSELCYLSENFTWVAEAGEFEICVGLDAQRSSILTQRVVLL</sequence>
<dbReference type="GO" id="GO:0009251">
    <property type="term" value="P:glucan catabolic process"/>
    <property type="evidence" value="ECO:0007669"/>
    <property type="project" value="TreeGrafter"/>
</dbReference>
<dbReference type="InterPro" id="IPR036962">
    <property type="entry name" value="Glyco_hydro_3_N_sf"/>
</dbReference>
<dbReference type="Pfam" id="PF14310">
    <property type="entry name" value="Fn3-like"/>
    <property type="match status" value="1"/>
</dbReference>
<dbReference type="PANTHER" id="PTHR30620">
    <property type="entry name" value="PERIPLASMIC BETA-GLUCOSIDASE-RELATED"/>
    <property type="match status" value="1"/>
</dbReference>
<evidence type="ECO:0000259" key="7">
    <source>
        <dbReference type="SMART" id="SM01217"/>
    </source>
</evidence>
<dbReference type="RefSeq" id="WP_124740342.1">
    <property type="nucleotide sequence ID" value="NZ_CP034087.1"/>
</dbReference>
<dbReference type="InterPro" id="IPR036881">
    <property type="entry name" value="Glyco_hydro_3_C_sf"/>
</dbReference>
<protein>
    <recommendedName>
        <fullName evidence="3">beta-glucosidase</fullName>
        <ecNumber evidence="3">3.2.1.21</ecNumber>
    </recommendedName>
</protein>
<dbReference type="AlphaFoldDB" id="A0A3G8MCG2"/>
<dbReference type="InterPro" id="IPR017853">
    <property type="entry name" value="GH"/>
</dbReference>
<dbReference type="GO" id="GO:0008422">
    <property type="term" value="F:beta-glucosidase activity"/>
    <property type="evidence" value="ECO:0007669"/>
    <property type="project" value="UniProtKB-EC"/>
</dbReference>
<evidence type="ECO:0000256" key="1">
    <source>
        <dbReference type="ARBA" id="ARBA00000448"/>
    </source>
</evidence>
<dbReference type="PRINTS" id="PR00133">
    <property type="entry name" value="GLHYDRLASE3"/>
</dbReference>
<reference evidence="8 9" key="1">
    <citation type="submission" date="2018-11" db="EMBL/GenBank/DDBJ databases">
        <title>Genome squencing of methanotrophic bacteria isolated from alkaline groundwater in Korea.</title>
        <authorList>
            <person name="Nguyen L.N."/>
        </authorList>
    </citation>
    <scope>NUCLEOTIDE SEQUENCE [LARGE SCALE GENOMIC DNA]</scope>
    <source>
        <strain evidence="8 9">GW6</strain>
        <plasmid evidence="9">pgw6_1</plasmid>
    </source>
</reference>
<dbReference type="SUPFAM" id="SSF52279">
    <property type="entry name" value="Beta-D-glucan exohydrolase, C-terminal domain"/>
    <property type="match status" value="1"/>
</dbReference>
<dbReference type="Gene3D" id="3.20.20.300">
    <property type="entry name" value="Glycoside hydrolase, family 3, N-terminal domain"/>
    <property type="match status" value="1"/>
</dbReference>
<keyword evidence="6" id="KW-0326">Glycosidase</keyword>
<keyword evidence="8" id="KW-0614">Plasmid</keyword>
<dbReference type="EC" id="3.2.1.21" evidence="3"/>
<dbReference type="SUPFAM" id="SSF51445">
    <property type="entry name" value="(Trans)glycosidases"/>
    <property type="match status" value="1"/>
</dbReference>
<evidence type="ECO:0000313" key="9">
    <source>
        <dbReference type="Proteomes" id="UP000273982"/>
    </source>
</evidence>
<dbReference type="InterPro" id="IPR013783">
    <property type="entry name" value="Ig-like_fold"/>
</dbReference>
<dbReference type="Gene3D" id="3.40.50.1700">
    <property type="entry name" value="Glycoside hydrolase family 3 C-terminal domain"/>
    <property type="match status" value="1"/>
</dbReference>
<evidence type="ECO:0000256" key="6">
    <source>
        <dbReference type="ARBA" id="ARBA00023295"/>
    </source>
</evidence>
<gene>
    <name evidence="8" type="ORF">EHO51_18530</name>
</gene>
<dbReference type="FunFam" id="3.20.20.300:FF:000005">
    <property type="entry name" value="Periplasmic beta-glucosidase"/>
    <property type="match status" value="1"/>
</dbReference>
<dbReference type="InterPro" id="IPR001764">
    <property type="entry name" value="Glyco_hydro_3_N"/>
</dbReference>
<dbReference type="SMART" id="SM01217">
    <property type="entry name" value="Fn3_like"/>
    <property type="match status" value="1"/>
</dbReference>
<proteinExistence type="inferred from homology"/>
<dbReference type="InterPro" id="IPR026891">
    <property type="entry name" value="Fn3-like"/>
</dbReference>
<dbReference type="Pfam" id="PF01915">
    <property type="entry name" value="Glyco_hydro_3_C"/>
    <property type="match status" value="1"/>
</dbReference>
<dbReference type="KEGG" id="mros:EHO51_18530"/>
<dbReference type="InterPro" id="IPR002772">
    <property type="entry name" value="Glyco_hydro_3_C"/>
</dbReference>
<evidence type="ECO:0000313" key="8">
    <source>
        <dbReference type="EMBL" id="AZG78832.1"/>
    </source>
</evidence>
<geneLocation type="plasmid" evidence="9">
    <name>pgw6_1</name>
</geneLocation>
<evidence type="ECO:0000256" key="2">
    <source>
        <dbReference type="ARBA" id="ARBA00005336"/>
    </source>
</evidence>
<dbReference type="EMBL" id="CP034087">
    <property type="protein sequence ID" value="AZG78832.1"/>
    <property type="molecule type" value="Genomic_DNA"/>
</dbReference>
<dbReference type="PANTHER" id="PTHR30620:SF16">
    <property type="entry name" value="LYSOSOMAL BETA GLUCOSIDASE"/>
    <property type="match status" value="1"/>
</dbReference>
<feature type="domain" description="Fibronectin type III-like" evidence="7">
    <location>
        <begin position="624"/>
        <end position="693"/>
    </location>
</feature>
<evidence type="ECO:0000256" key="4">
    <source>
        <dbReference type="ARBA" id="ARBA00022729"/>
    </source>
</evidence>
<dbReference type="InterPro" id="IPR051915">
    <property type="entry name" value="Cellulose_Degrad_GH3"/>
</dbReference>
<accession>A0A3G8MCG2</accession>
<comment type="catalytic activity">
    <reaction evidence="1">
        <text>Hydrolysis of terminal, non-reducing beta-D-glucosyl residues with release of beta-D-glucose.</text>
        <dbReference type="EC" id="3.2.1.21"/>
    </reaction>
</comment>
<dbReference type="Proteomes" id="UP000273982">
    <property type="component" value="Plasmid pGW6_1"/>
</dbReference>
<name>A0A3G8MCG2_9HYPH</name>
<keyword evidence="4" id="KW-0732">Signal</keyword>
<evidence type="ECO:0000256" key="3">
    <source>
        <dbReference type="ARBA" id="ARBA00012744"/>
    </source>
</evidence>
<organism evidence="8 9">
    <name type="scientific">Methylocystis rosea</name>
    <dbReference type="NCBI Taxonomy" id="173366"/>
    <lineage>
        <taxon>Bacteria</taxon>
        <taxon>Pseudomonadati</taxon>
        <taxon>Pseudomonadota</taxon>
        <taxon>Alphaproteobacteria</taxon>
        <taxon>Hyphomicrobiales</taxon>
        <taxon>Methylocystaceae</taxon>
        <taxon>Methylocystis</taxon>
    </lineage>
</organism>
<keyword evidence="5" id="KW-0378">Hydrolase</keyword>
<comment type="similarity">
    <text evidence="2">Belongs to the glycosyl hydrolase 3 family.</text>
</comment>
<dbReference type="Pfam" id="PF00933">
    <property type="entry name" value="Glyco_hydro_3"/>
    <property type="match status" value="1"/>
</dbReference>
<dbReference type="Gene3D" id="2.60.40.10">
    <property type="entry name" value="Immunoglobulins"/>
    <property type="match status" value="1"/>
</dbReference>